<dbReference type="InterPro" id="IPR035090">
    <property type="entry name" value="Pyridoxal_P_attach_site"/>
</dbReference>
<keyword evidence="7 10" id="KW-0808">Transferase</keyword>
<evidence type="ECO:0000256" key="3">
    <source>
        <dbReference type="ARBA" id="ARBA00006047"/>
    </source>
</evidence>
<dbReference type="NCBIfam" id="TIGR02093">
    <property type="entry name" value="P_ylase"/>
    <property type="match status" value="1"/>
</dbReference>
<evidence type="ECO:0000256" key="2">
    <source>
        <dbReference type="ARBA" id="ARBA00001933"/>
    </source>
</evidence>
<comment type="cofactor">
    <cofactor evidence="2">
        <name>pyridoxal 5'-phosphate</name>
        <dbReference type="ChEBI" id="CHEBI:597326"/>
    </cofactor>
</comment>
<dbReference type="Pfam" id="PF00343">
    <property type="entry name" value="Phosphorylase"/>
    <property type="match status" value="1"/>
</dbReference>
<keyword evidence="5" id="KW-0021">Allosteric enzyme</keyword>
<dbReference type="SUPFAM" id="SSF53756">
    <property type="entry name" value="UDP-Glycosyltransferase/glycogen phosphorylase"/>
    <property type="match status" value="1"/>
</dbReference>
<name>A0A3B0ZWH4_9ZZZZ</name>
<dbReference type="FunFam" id="3.40.50.2000:FF:000003">
    <property type="entry name" value="Alpha-1,4 glucan phosphorylase"/>
    <property type="match status" value="1"/>
</dbReference>
<dbReference type="InterPro" id="IPR011833">
    <property type="entry name" value="Glycg_phsphrylas"/>
</dbReference>
<evidence type="ECO:0000256" key="5">
    <source>
        <dbReference type="ARBA" id="ARBA00022533"/>
    </source>
</evidence>
<evidence type="ECO:0000256" key="9">
    <source>
        <dbReference type="ARBA" id="ARBA00023277"/>
    </source>
</evidence>
<organism evidence="10">
    <name type="scientific">hydrothermal vent metagenome</name>
    <dbReference type="NCBI Taxonomy" id="652676"/>
    <lineage>
        <taxon>unclassified sequences</taxon>
        <taxon>metagenomes</taxon>
        <taxon>ecological metagenomes</taxon>
    </lineage>
</organism>
<reference evidence="10" key="1">
    <citation type="submission" date="2018-06" db="EMBL/GenBank/DDBJ databases">
        <authorList>
            <person name="Zhirakovskaya E."/>
        </authorList>
    </citation>
    <scope>NUCLEOTIDE SEQUENCE</scope>
</reference>
<dbReference type="EC" id="2.4.1.1" evidence="4"/>
<keyword evidence="6 10" id="KW-0328">Glycosyltransferase</keyword>
<dbReference type="PANTHER" id="PTHR11468:SF3">
    <property type="entry name" value="GLYCOGEN PHOSPHORYLASE, LIVER FORM"/>
    <property type="match status" value="1"/>
</dbReference>
<dbReference type="GO" id="GO:0005980">
    <property type="term" value="P:glycogen catabolic process"/>
    <property type="evidence" value="ECO:0007669"/>
    <property type="project" value="TreeGrafter"/>
</dbReference>
<keyword evidence="8" id="KW-0663">Pyridoxal phosphate</keyword>
<dbReference type="CDD" id="cd04300">
    <property type="entry name" value="GT35_Glycogen_Phosphorylase"/>
    <property type="match status" value="1"/>
</dbReference>
<dbReference type="PROSITE" id="PS00102">
    <property type="entry name" value="PHOSPHORYLASE"/>
    <property type="match status" value="1"/>
</dbReference>
<keyword evidence="9" id="KW-0119">Carbohydrate metabolism</keyword>
<proteinExistence type="inferred from homology"/>
<evidence type="ECO:0000313" key="10">
    <source>
        <dbReference type="EMBL" id="VAW85794.1"/>
    </source>
</evidence>
<dbReference type="PANTHER" id="PTHR11468">
    <property type="entry name" value="GLYCOGEN PHOSPHORYLASE"/>
    <property type="match status" value="1"/>
</dbReference>
<dbReference type="PIRSF" id="PIRSF000460">
    <property type="entry name" value="Pprylas_GlgP"/>
    <property type="match status" value="1"/>
</dbReference>
<evidence type="ECO:0000256" key="1">
    <source>
        <dbReference type="ARBA" id="ARBA00001275"/>
    </source>
</evidence>
<dbReference type="AlphaFoldDB" id="A0A3B0ZWH4"/>
<dbReference type="GO" id="GO:0005737">
    <property type="term" value="C:cytoplasm"/>
    <property type="evidence" value="ECO:0007669"/>
    <property type="project" value="TreeGrafter"/>
</dbReference>
<gene>
    <name evidence="10" type="ORF">MNBD_GAMMA18-827</name>
</gene>
<evidence type="ECO:0000256" key="6">
    <source>
        <dbReference type="ARBA" id="ARBA00022676"/>
    </source>
</evidence>
<dbReference type="Gene3D" id="3.40.50.2000">
    <property type="entry name" value="Glycogen Phosphorylase B"/>
    <property type="match status" value="2"/>
</dbReference>
<dbReference type="GO" id="GO:0008184">
    <property type="term" value="F:glycogen phosphorylase activity"/>
    <property type="evidence" value="ECO:0007669"/>
    <property type="project" value="InterPro"/>
</dbReference>
<dbReference type="FunFam" id="3.40.50.2000:FF:000002">
    <property type="entry name" value="Alpha-1,4 glucan phosphorylase"/>
    <property type="match status" value="1"/>
</dbReference>
<comment type="catalytic activity">
    <reaction evidence="1">
        <text>[(1-&gt;4)-alpha-D-glucosyl](n) + phosphate = [(1-&gt;4)-alpha-D-glucosyl](n-1) + alpha-D-glucose 1-phosphate</text>
        <dbReference type="Rhea" id="RHEA:41732"/>
        <dbReference type="Rhea" id="RHEA-COMP:9584"/>
        <dbReference type="Rhea" id="RHEA-COMP:9586"/>
        <dbReference type="ChEBI" id="CHEBI:15444"/>
        <dbReference type="ChEBI" id="CHEBI:43474"/>
        <dbReference type="ChEBI" id="CHEBI:58601"/>
        <dbReference type="EC" id="2.4.1.1"/>
    </reaction>
</comment>
<evidence type="ECO:0000256" key="7">
    <source>
        <dbReference type="ARBA" id="ARBA00022679"/>
    </source>
</evidence>
<dbReference type="GO" id="GO:0030170">
    <property type="term" value="F:pyridoxal phosphate binding"/>
    <property type="evidence" value="ECO:0007669"/>
    <property type="project" value="InterPro"/>
</dbReference>
<evidence type="ECO:0000256" key="8">
    <source>
        <dbReference type="ARBA" id="ARBA00022898"/>
    </source>
</evidence>
<evidence type="ECO:0000256" key="4">
    <source>
        <dbReference type="ARBA" id="ARBA00012591"/>
    </source>
</evidence>
<dbReference type="EMBL" id="UOFP01000109">
    <property type="protein sequence ID" value="VAW85794.1"/>
    <property type="molecule type" value="Genomic_DNA"/>
</dbReference>
<sequence length="835" mass="94900">MPKSNTKSTPCAAKLITLPPLAMDEKAISEDLIRYYSRTLGRELKNCTPHYLYEALAYTVRDRLMERWKNTRATYENLDARRTCYLSLEFLMGRALGNAMLNLGIDEAAHQALYDYGIDQEQVAESEPDAGLGNGGLGRLAACFLDSCATLQLPVLGYGLRYEYGMFRQQLENGHQLEEPDHWLRDGHPWELERPEFTQRIHFGGRTENYIDYAGVTRVRWVDALDVLAVPYDVPIPGFENDTVNSLRLWKSTATDEFNLSEFNAGDYVEAVASKNKAEHITMVLYPNDASENGKELRLRQQYFLASASLKDVLRRWVLLHGNDFSTFVDKNCFQLNDTHPSIAVAELMRLLIDEHHMGWDEAWAIVTKVMAYTNHTLLPEALERWSVPMFAYLLPRLLEVIYEINARFMKQIAQRWPGDTARQQRMSIIEEGPCQMIRMANLAIVGSFSVNGVAELHSKLLVEGLFKDFNEMWPEKFNNKTNGVTQRRWLAMCNPGLNKLITQTIGSGWVTELEQLRKLIPHAAKTQFRKQWADVKLANKQRLAVLVEKECGVKFDTSALFDVQVKRIHEYKRQLLNILHVIHLYDRIKRGDIQNWTKRCVLIGGKAAPGYVMAKSIIKLVGNVAEVVNNDPDVGDLLKVVFFPNYRVSAMEVIAPGSDLSEQISTAGKEASGTGNMKFMMNGAVTIGTLDGANIEIREEVGDDNFFLFGLTAPEVDALRRDYRPWDYINHDADFSAVMNLLQSGHFCQFEAGIFDDIINSITNPHDPWLTAADFRGFVDAQTQAAAAYRDQERWVRMSILNTATSGKFSTDRTMRDYNNEIWKLEAVKPAVVG</sequence>
<accession>A0A3B0ZWH4</accession>
<comment type="similarity">
    <text evidence="3">Belongs to the glycogen phosphorylase family.</text>
</comment>
<protein>
    <recommendedName>
        <fullName evidence="4">glycogen phosphorylase</fullName>
        <ecNumber evidence="4">2.4.1.1</ecNumber>
    </recommendedName>
</protein>
<dbReference type="InterPro" id="IPR000811">
    <property type="entry name" value="Glyco_trans_35"/>
</dbReference>